<accession>A0A498CRR1</accession>
<evidence type="ECO:0000256" key="5">
    <source>
        <dbReference type="ARBA" id="ARBA00004817"/>
    </source>
</evidence>
<dbReference type="EC" id="4.2.1.51" evidence="6"/>
<evidence type="ECO:0000313" key="24">
    <source>
        <dbReference type="Proteomes" id="UP000276301"/>
    </source>
</evidence>
<evidence type="ECO:0000256" key="7">
    <source>
        <dbReference type="ARBA" id="ARBA00014401"/>
    </source>
</evidence>
<evidence type="ECO:0000256" key="6">
    <source>
        <dbReference type="ARBA" id="ARBA00013147"/>
    </source>
</evidence>
<dbReference type="Gene3D" id="1.20.59.10">
    <property type="entry name" value="Chorismate mutase"/>
    <property type="match status" value="1"/>
</dbReference>
<protein>
    <recommendedName>
        <fullName evidence="7">Bifunctional chorismate mutase/prephenate dehydratase</fullName>
        <ecNumber evidence="6">4.2.1.51</ecNumber>
    </recommendedName>
    <alternativeName>
        <fullName evidence="17">Chorismate mutase-prephenate dehydratase</fullName>
    </alternativeName>
    <alternativeName>
        <fullName evidence="8">Prephenate dehydratase</fullName>
    </alternativeName>
    <alternativeName>
        <fullName evidence="16">p-protein</fullName>
    </alternativeName>
</protein>
<dbReference type="InterPro" id="IPR018528">
    <property type="entry name" value="Preph_deHydtase_CS"/>
</dbReference>
<dbReference type="CDD" id="cd13631">
    <property type="entry name" value="PBP2_Ct-PDT_like"/>
    <property type="match status" value="1"/>
</dbReference>
<evidence type="ECO:0000256" key="2">
    <source>
        <dbReference type="ARBA" id="ARBA00002364"/>
    </source>
</evidence>
<evidence type="ECO:0000256" key="13">
    <source>
        <dbReference type="ARBA" id="ARBA00023235"/>
    </source>
</evidence>
<evidence type="ECO:0000256" key="9">
    <source>
        <dbReference type="ARBA" id="ARBA00022490"/>
    </source>
</evidence>
<evidence type="ECO:0000256" key="18">
    <source>
        <dbReference type="ARBA" id="ARBA00047848"/>
    </source>
</evidence>
<comment type="pathway">
    <text evidence="4">Amino-acid biosynthesis; L-phenylalanine biosynthesis; phenylpyruvate from prephenate: step 1/1.</text>
</comment>
<dbReference type="GO" id="GO:0004106">
    <property type="term" value="F:chorismate mutase activity"/>
    <property type="evidence" value="ECO:0007669"/>
    <property type="project" value="UniProtKB-EC"/>
</dbReference>
<feature type="domain" description="Prephenate dehydratase" evidence="21">
    <location>
        <begin position="102"/>
        <end position="279"/>
    </location>
</feature>
<reference evidence="23 24" key="1">
    <citation type="submission" date="2018-10" db="EMBL/GenBank/DDBJ databases">
        <title>Anaerotruncus faecis sp. nov., isolated from human feces.</title>
        <authorList>
            <person name="Wang Y.-J."/>
        </authorList>
    </citation>
    <scope>NUCLEOTIDE SEQUENCE [LARGE SCALE GENOMIC DNA]</scope>
    <source>
        <strain evidence="23 24">22A2-44</strain>
    </source>
</reference>
<feature type="site" description="Essential for prephenate dehydratase activity" evidence="19">
    <location>
        <position position="272"/>
    </location>
</feature>
<evidence type="ECO:0000256" key="1">
    <source>
        <dbReference type="ARBA" id="ARBA00000824"/>
    </source>
</evidence>
<dbReference type="InterPro" id="IPR002912">
    <property type="entry name" value="ACT_dom"/>
</dbReference>
<dbReference type="UniPathway" id="UPA00121">
    <property type="reaction ID" value="UER00345"/>
</dbReference>
<dbReference type="InterPro" id="IPR002701">
    <property type="entry name" value="CM_II_prokaryot"/>
</dbReference>
<proteinExistence type="predicted"/>
<keyword evidence="12" id="KW-0584">Phenylalanine biosynthesis</keyword>
<comment type="caution">
    <text evidence="23">The sequence shown here is derived from an EMBL/GenBank/DDBJ whole genome shotgun (WGS) entry which is preliminary data.</text>
</comment>
<comment type="catalytic activity">
    <reaction evidence="18">
        <text>prephenate + H(+) = 3-phenylpyruvate + CO2 + H2O</text>
        <dbReference type="Rhea" id="RHEA:21648"/>
        <dbReference type="ChEBI" id="CHEBI:15377"/>
        <dbReference type="ChEBI" id="CHEBI:15378"/>
        <dbReference type="ChEBI" id="CHEBI:16526"/>
        <dbReference type="ChEBI" id="CHEBI:18005"/>
        <dbReference type="ChEBI" id="CHEBI:29934"/>
        <dbReference type="EC" id="4.2.1.51"/>
    </reaction>
</comment>
<keyword evidence="9" id="KW-0963">Cytoplasm</keyword>
<feature type="domain" description="Chorismate mutase" evidence="20">
    <location>
        <begin position="1"/>
        <end position="88"/>
    </location>
</feature>
<dbReference type="Pfam" id="PF00800">
    <property type="entry name" value="PDT"/>
    <property type="match status" value="1"/>
</dbReference>
<feature type="domain" description="ACT" evidence="22">
    <location>
        <begin position="290"/>
        <end position="367"/>
    </location>
</feature>
<sequence length="371" mass="41215">MEDLADYRREIDEIDSQLIPLFERRMDVVREVARFKKARNMQVLQRDRERVVLDKAVARLRDPGYAAEAERFMNAVMAISRAAQRRDIGGALPREAAPLTGKVGYYGAPGSFSEQALADYFGEDRERTACAEFEDVFTALRDGEIDYGVLPIENSSTGAITRVYDLLGGYGFFIVGERRLRIHQNLVGVAGATLDTVRAVYSHEQGLEQSSRFLAEHPGWEQAVFHSTAESARLVAASGDPAKAAIASERAAALYGLEIIAPAIENSRHNATRFIVIGRALAPAGADKVSLAFSLDNESGTLYNTLRHFADRRINLVKIESRPIPEELWSYRFYLDFEGDVDSDDVRGVLAEISAGAKDFRLLGAYRSDRD</sequence>
<dbReference type="EMBL" id="RCHT01000069">
    <property type="protein sequence ID" value="RLL06069.1"/>
    <property type="molecule type" value="Genomic_DNA"/>
</dbReference>
<dbReference type="Gene3D" id="3.40.190.10">
    <property type="entry name" value="Periplasmic binding protein-like II"/>
    <property type="match status" value="2"/>
</dbReference>
<keyword evidence="14 23" id="KW-0456">Lyase</keyword>
<dbReference type="GO" id="GO:0009094">
    <property type="term" value="P:L-phenylalanine biosynthetic process"/>
    <property type="evidence" value="ECO:0007669"/>
    <property type="project" value="UniProtKB-UniPathway"/>
</dbReference>
<dbReference type="Pfam" id="PF01817">
    <property type="entry name" value="CM_2"/>
    <property type="match status" value="1"/>
</dbReference>
<dbReference type="InterPro" id="IPR045865">
    <property type="entry name" value="ACT-like_dom_sf"/>
</dbReference>
<keyword evidence="11" id="KW-0057">Aromatic amino acid biosynthesis</keyword>
<keyword evidence="13" id="KW-0413">Isomerase</keyword>
<evidence type="ECO:0000256" key="4">
    <source>
        <dbReference type="ARBA" id="ARBA00004741"/>
    </source>
</evidence>
<dbReference type="GO" id="GO:0004664">
    <property type="term" value="F:prephenate dehydratase activity"/>
    <property type="evidence" value="ECO:0007669"/>
    <property type="project" value="UniProtKB-EC"/>
</dbReference>
<evidence type="ECO:0000256" key="16">
    <source>
        <dbReference type="ARBA" id="ARBA00031175"/>
    </source>
</evidence>
<dbReference type="PANTHER" id="PTHR21022">
    <property type="entry name" value="PREPHENATE DEHYDRATASE P PROTEIN"/>
    <property type="match status" value="1"/>
</dbReference>
<dbReference type="PROSITE" id="PS51168">
    <property type="entry name" value="CHORISMATE_MUT_2"/>
    <property type="match status" value="1"/>
</dbReference>
<dbReference type="SUPFAM" id="SSF55021">
    <property type="entry name" value="ACT-like"/>
    <property type="match status" value="1"/>
</dbReference>
<evidence type="ECO:0000256" key="15">
    <source>
        <dbReference type="ARBA" id="ARBA00023268"/>
    </source>
</evidence>
<evidence type="ECO:0000256" key="10">
    <source>
        <dbReference type="ARBA" id="ARBA00022605"/>
    </source>
</evidence>
<dbReference type="AlphaFoldDB" id="A0A498CRR1"/>
<dbReference type="UniPathway" id="UPA00120">
    <property type="reaction ID" value="UER00203"/>
</dbReference>
<evidence type="ECO:0000256" key="12">
    <source>
        <dbReference type="ARBA" id="ARBA00023222"/>
    </source>
</evidence>
<dbReference type="CDD" id="cd04905">
    <property type="entry name" value="ACT_CM-PDT"/>
    <property type="match status" value="1"/>
</dbReference>
<evidence type="ECO:0000259" key="20">
    <source>
        <dbReference type="PROSITE" id="PS51168"/>
    </source>
</evidence>
<dbReference type="GO" id="GO:0005737">
    <property type="term" value="C:cytoplasm"/>
    <property type="evidence" value="ECO:0007669"/>
    <property type="project" value="UniProtKB-SubCell"/>
</dbReference>
<dbReference type="Gene3D" id="3.30.70.260">
    <property type="match status" value="1"/>
</dbReference>
<comment type="subcellular location">
    <subcellularLocation>
        <location evidence="3">Cytoplasm</location>
    </subcellularLocation>
</comment>
<dbReference type="Proteomes" id="UP000276301">
    <property type="component" value="Unassembled WGS sequence"/>
</dbReference>
<comment type="catalytic activity">
    <reaction evidence="1">
        <text>chorismate = prephenate</text>
        <dbReference type="Rhea" id="RHEA:13897"/>
        <dbReference type="ChEBI" id="CHEBI:29748"/>
        <dbReference type="ChEBI" id="CHEBI:29934"/>
        <dbReference type="EC" id="5.4.99.5"/>
    </reaction>
</comment>
<name>A0A498CRR1_9FIRM</name>
<dbReference type="InterPro" id="IPR036263">
    <property type="entry name" value="Chorismate_II_sf"/>
</dbReference>
<dbReference type="InterPro" id="IPR001086">
    <property type="entry name" value="Preph_deHydtase"/>
</dbReference>
<keyword evidence="24" id="KW-1185">Reference proteome</keyword>
<dbReference type="RefSeq" id="WP_121587754.1">
    <property type="nucleotide sequence ID" value="NZ_RCHT01000069.1"/>
</dbReference>
<evidence type="ECO:0000259" key="22">
    <source>
        <dbReference type="PROSITE" id="PS51671"/>
    </source>
</evidence>
<dbReference type="PROSITE" id="PS51671">
    <property type="entry name" value="ACT"/>
    <property type="match status" value="1"/>
</dbReference>
<dbReference type="InterPro" id="IPR008242">
    <property type="entry name" value="Chor_mutase/pphenate_deHydtase"/>
</dbReference>
<dbReference type="SMART" id="SM00830">
    <property type="entry name" value="CM_2"/>
    <property type="match status" value="1"/>
</dbReference>
<evidence type="ECO:0000256" key="3">
    <source>
        <dbReference type="ARBA" id="ARBA00004496"/>
    </source>
</evidence>
<organism evidence="23 24">
    <name type="scientific">Anaerotruncus massiliensis</name>
    <name type="common">ex Liu et al. 2021</name>
    <dbReference type="NCBI Taxonomy" id="2321404"/>
    <lineage>
        <taxon>Bacteria</taxon>
        <taxon>Bacillati</taxon>
        <taxon>Bacillota</taxon>
        <taxon>Clostridia</taxon>
        <taxon>Eubacteriales</taxon>
        <taxon>Oscillospiraceae</taxon>
        <taxon>Anaerotruncus</taxon>
    </lineage>
</organism>
<dbReference type="PROSITE" id="PS00857">
    <property type="entry name" value="PREPHENATE_DEHYDR_1"/>
    <property type="match status" value="1"/>
</dbReference>
<evidence type="ECO:0000256" key="14">
    <source>
        <dbReference type="ARBA" id="ARBA00023239"/>
    </source>
</evidence>
<keyword evidence="15" id="KW-0511">Multifunctional enzyme</keyword>
<dbReference type="GO" id="GO:0046417">
    <property type="term" value="P:chorismate metabolic process"/>
    <property type="evidence" value="ECO:0007669"/>
    <property type="project" value="InterPro"/>
</dbReference>
<evidence type="ECO:0000313" key="23">
    <source>
        <dbReference type="EMBL" id="RLL06069.1"/>
    </source>
</evidence>
<dbReference type="PIRSF" id="PIRSF001500">
    <property type="entry name" value="Chor_mut_pdt_Ppr"/>
    <property type="match status" value="1"/>
</dbReference>
<dbReference type="NCBIfam" id="NF008865">
    <property type="entry name" value="PRK11898.1"/>
    <property type="match status" value="1"/>
</dbReference>
<gene>
    <name evidence="23" type="primary">pheA</name>
    <name evidence="23" type="ORF">D4A47_14000</name>
</gene>
<keyword evidence="10" id="KW-0028">Amino-acid biosynthesis</keyword>
<dbReference type="PANTHER" id="PTHR21022:SF19">
    <property type="entry name" value="PREPHENATE DEHYDRATASE-RELATED"/>
    <property type="match status" value="1"/>
</dbReference>
<evidence type="ECO:0000256" key="11">
    <source>
        <dbReference type="ARBA" id="ARBA00023141"/>
    </source>
</evidence>
<dbReference type="InterPro" id="IPR036979">
    <property type="entry name" value="CM_dom_sf"/>
</dbReference>
<dbReference type="SUPFAM" id="SSF48600">
    <property type="entry name" value="Chorismate mutase II"/>
    <property type="match status" value="1"/>
</dbReference>
<evidence type="ECO:0000256" key="19">
    <source>
        <dbReference type="PIRSR" id="PIRSR001500-2"/>
    </source>
</evidence>
<comment type="function">
    <text evidence="2">Catalyzes the Claisen rearrangement of chorismate to prephenate and the decarboxylation/dehydration of prephenate to phenylpyruvate.</text>
</comment>
<evidence type="ECO:0000256" key="8">
    <source>
        <dbReference type="ARBA" id="ARBA00021872"/>
    </source>
</evidence>
<evidence type="ECO:0000256" key="17">
    <source>
        <dbReference type="ARBA" id="ARBA00031520"/>
    </source>
</evidence>
<dbReference type="SUPFAM" id="SSF53850">
    <property type="entry name" value="Periplasmic binding protein-like II"/>
    <property type="match status" value="1"/>
</dbReference>
<evidence type="ECO:0000259" key="21">
    <source>
        <dbReference type="PROSITE" id="PS51171"/>
    </source>
</evidence>
<dbReference type="PROSITE" id="PS51171">
    <property type="entry name" value="PREPHENATE_DEHYDR_3"/>
    <property type="match status" value="1"/>
</dbReference>
<comment type="pathway">
    <text evidence="5">Metabolic intermediate biosynthesis; prephenate biosynthesis; prephenate from chorismate: step 1/1.</text>
</comment>